<evidence type="ECO:0000259" key="9">
    <source>
        <dbReference type="Pfam" id="PF00081"/>
    </source>
</evidence>
<dbReference type="InterPro" id="IPR036314">
    <property type="entry name" value="SOD_C_sf"/>
</dbReference>
<evidence type="ECO:0000313" key="12">
    <source>
        <dbReference type="Proteomes" id="UP000028837"/>
    </source>
</evidence>
<dbReference type="SUPFAM" id="SSF46609">
    <property type="entry name" value="Fe,Mn superoxide dismutase (SOD), N-terminal domain"/>
    <property type="match status" value="1"/>
</dbReference>
<organism evidence="11 12">
    <name type="scientific">Toxoplasma gondii GAB2-2007-GAL-DOM2</name>
    <dbReference type="NCBI Taxonomy" id="1130820"/>
    <lineage>
        <taxon>Eukaryota</taxon>
        <taxon>Sar</taxon>
        <taxon>Alveolata</taxon>
        <taxon>Apicomplexa</taxon>
        <taxon>Conoidasida</taxon>
        <taxon>Coccidia</taxon>
        <taxon>Eucoccidiorida</taxon>
        <taxon>Eimeriorina</taxon>
        <taxon>Sarcocystidae</taxon>
        <taxon>Toxoplasma</taxon>
    </lineage>
</organism>
<dbReference type="SUPFAM" id="SSF54719">
    <property type="entry name" value="Fe,Mn superoxide dismutase (SOD), C-terminal domain"/>
    <property type="match status" value="1"/>
</dbReference>
<feature type="binding site" evidence="7">
    <location>
        <position position="27"/>
    </location>
    <ligand>
        <name>Mn(2+)</name>
        <dbReference type="ChEBI" id="CHEBI:29035"/>
    </ligand>
</feature>
<comment type="caution">
    <text evidence="11">The sequence shown here is derived from an EMBL/GenBank/DDBJ whole genome shotgun (WGS) entry which is preliminary data.</text>
</comment>
<dbReference type="OrthoDB" id="239262at2759"/>
<dbReference type="EMBL" id="AHZU02001075">
    <property type="protein sequence ID" value="KFG36626.1"/>
    <property type="molecule type" value="Genomic_DNA"/>
</dbReference>
<evidence type="ECO:0000256" key="6">
    <source>
        <dbReference type="ARBA" id="ARBA00023004"/>
    </source>
</evidence>
<evidence type="ECO:0000256" key="5">
    <source>
        <dbReference type="ARBA" id="ARBA00023002"/>
    </source>
</evidence>
<evidence type="ECO:0000256" key="7">
    <source>
        <dbReference type="PIRSR" id="PIRSR000349-1"/>
    </source>
</evidence>
<evidence type="ECO:0000256" key="4">
    <source>
        <dbReference type="ARBA" id="ARBA00022723"/>
    </source>
</evidence>
<evidence type="ECO:0000256" key="3">
    <source>
        <dbReference type="ARBA" id="ARBA00011738"/>
    </source>
</evidence>
<dbReference type="PANTHER" id="PTHR42769:SF3">
    <property type="entry name" value="SUPEROXIDE DISMUTASE [FE] 2, CHLOROPLASTIC"/>
    <property type="match status" value="1"/>
</dbReference>
<keyword evidence="6" id="KW-0408">Iron</keyword>
<evidence type="ECO:0000256" key="8">
    <source>
        <dbReference type="RuleBase" id="RU000414"/>
    </source>
</evidence>
<dbReference type="InterPro" id="IPR019832">
    <property type="entry name" value="Mn/Fe_SOD_C"/>
</dbReference>
<comment type="subunit">
    <text evidence="3">Homodimer.</text>
</comment>
<keyword evidence="4 7" id="KW-0479">Metal-binding</keyword>
<dbReference type="PROSITE" id="PS00088">
    <property type="entry name" value="SOD_MN"/>
    <property type="match status" value="1"/>
</dbReference>
<dbReference type="PIRSF" id="PIRSF000349">
    <property type="entry name" value="SODismutase"/>
    <property type="match status" value="1"/>
</dbReference>
<accession>A0A086JWV8</accession>
<comment type="cofactor">
    <cofactor evidence="1">
        <name>Fe cation</name>
        <dbReference type="ChEBI" id="CHEBI:24875"/>
    </cofactor>
</comment>
<comment type="similarity">
    <text evidence="2 8">Belongs to the iron/manganese superoxide dismutase family.</text>
</comment>
<dbReference type="InterPro" id="IPR036324">
    <property type="entry name" value="Mn/Fe_SOD_N_sf"/>
</dbReference>
<evidence type="ECO:0000256" key="1">
    <source>
        <dbReference type="ARBA" id="ARBA00001962"/>
    </source>
</evidence>
<evidence type="ECO:0000259" key="10">
    <source>
        <dbReference type="Pfam" id="PF02777"/>
    </source>
</evidence>
<dbReference type="FunFam" id="1.10.287.990:FF:000002">
    <property type="entry name" value="Superoxide dismutase"/>
    <property type="match status" value="1"/>
</dbReference>
<feature type="domain" description="Manganese/iron superoxide dismutase C-terminal" evidence="10">
    <location>
        <begin position="92"/>
        <end position="194"/>
    </location>
</feature>
<feature type="binding site" evidence="7">
    <location>
        <position position="162"/>
    </location>
    <ligand>
        <name>Mn(2+)</name>
        <dbReference type="ChEBI" id="CHEBI:29035"/>
    </ligand>
</feature>
<feature type="binding site" evidence="7">
    <location>
        <position position="166"/>
    </location>
    <ligand>
        <name>Mn(2+)</name>
        <dbReference type="ChEBI" id="CHEBI:29035"/>
    </ligand>
</feature>
<sequence>MVFTLPPLPYAHDALAPHISSETLQFHHGKHHAGYVAKLNGFIEGTAFAGKTLEEVIRTSTGAIFNNAAQVWNHTFYFSSMKPPMSGGGGEPTGRLLDEIKKEFTSVENFKDEFSKVAAGHFGSGWAWLVWDKQGKKVGIEQTHDAGTPITEPMKVPLLCCDVWEHAYYLDRKNDRPAYIKAWWNVVNWDFASKNLENALK</sequence>
<dbReference type="FunFam" id="3.55.40.20:FF:000004">
    <property type="entry name" value="Superoxide dismutase [Fe]"/>
    <property type="match status" value="1"/>
</dbReference>
<dbReference type="Pfam" id="PF00081">
    <property type="entry name" value="Sod_Fe_N"/>
    <property type="match status" value="1"/>
</dbReference>
<dbReference type="AlphaFoldDB" id="A0A086JWV8"/>
<dbReference type="Gene3D" id="3.55.40.20">
    <property type="entry name" value="Iron/manganese superoxide dismutase, C-terminal domain"/>
    <property type="match status" value="1"/>
</dbReference>
<gene>
    <name evidence="11" type="ORF">TGDOM2_316310</name>
</gene>
<dbReference type="Gene3D" id="1.10.287.990">
    <property type="entry name" value="Fe,Mn superoxide dismutase (SOD) domain"/>
    <property type="match status" value="1"/>
</dbReference>
<reference evidence="11 12" key="1">
    <citation type="submission" date="2014-02" db="EMBL/GenBank/DDBJ databases">
        <authorList>
            <person name="Sibley D."/>
            <person name="Venepally P."/>
            <person name="Karamycheva S."/>
            <person name="Hadjithomas M."/>
            <person name="Khan A."/>
            <person name="Brunk B."/>
            <person name="Roos D."/>
            <person name="Caler E."/>
            <person name="Lorenzi H."/>
        </authorList>
    </citation>
    <scope>NUCLEOTIDE SEQUENCE [LARGE SCALE GENOMIC DNA]</scope>
    <source>
        <strain evidence="11 12">GAB2-2007-GAL-DOM2</strain>
    </source>
</reference>
<dbReference type="PANTHER" id="PTHR42769">
    <property type="entry name" value="SUPEROXIDE DISMUTASE"/>
    <property type="match status" value="1"/>
</dbReference>
<keyword evidence="5 8" id="KW-0560">Oxidoreductase</keyword>
<name>A0A086JWV8_TOXGO</name>
<dbReference type="PRINTS" id="PR01703">
    <property type="entry name" value="MNSODISMTASE"/>
</dbReference>
<proteinExistence type="inferred from homology"/>
<dbReference type="GO" id="GO:0004784">
    <property type="term" value="F:superoxide dismutase activity"/>
    <property type="evidence" value="ECO:0007669"/>
    <property type="project" value="UniProtKB-EC"/>
</dbReference>
<dbReference type="InterPro" id="IPR019833">
    <property type="entry name" value="Mn/Fe_SOD_BS"/>
</dbReference>
<dbReference type="GO" id="GO:0046872">
    <property type="term" value="F:metal ion binding"/>
    <property type="evidence" value="ECO:0007669"/>
    <property type="project" value="UniProtKB-KW"/>
</dbReference>
<feature type="domain" description="Manganese/iron superoxide dismutase N-terminal" evidence="9">
    <location>
        <begin position="3"/>
        <end position="81"/>
    </location>
</feature>
<dbReference type="Proteomes" id="UP000028837">
    <property type="component" value="Unassembled WGS sequence"/>
</dbReference>
<dbReference type="VEuPathDB" id="ToxoDB:TGDOM2_316310"/>
<dbReference type="InterPro" id="IPR019831">
    <property type="entry name" value="Mn/Fe_SOD_N"/>
</dbReference>
<comment type="function">
    <text evidence="8">Destroys radicals which are normally produced within the cells and which are toxic to biological systems.</text>
</comment>
<feature type="binding site" evidence="7">
    <location>
        <position position="74"/>
    </location>
    <ligand>
        <name>Mn(2+)</name>
        <dbReference type="ChEBI" id="CHEBI:29035"/>
    </ligand>
</feature>
<dbReference type="InterPro" id="IPR001189">
    <property type="entry name" value="Mn/Fe_SOD"/>
</dbReference>
<dbReference type="Pfam" id="PF02777">
    <property type="entry name" value="Sod_Fe_C"/>
    <property type="match status" value="1"/>
</dbReference>
<dbReference type="EC" id="1.15.1.1" evidence="8"/>
<protein>
    <recommendedName>
        <fullName evidence="8">Superoxide dismutase</fullName>
        <ecNumber evidence="8">1.15.1.1</ecNumber>
    </recommendedName>
</protein>
<comment type="catalytic activity">
    <reaction evidence="8">
        <text>2 superoxide + 2 H(+) = H2O2 + O2</text>
        <dbReference type="Rhea" id="RHEA:20696"/>
        <dbReference type="ChEBI" id="CHEBI:15378"/>
        <dbReference type="ChEBI" id="CHEBI:15379"/>
        <dbReference type="ChEBI" id="CHEBI:16240"/>
        <dbReference type="ChEBI" id="CHEBI:18421"/>
        <dbReference type="EC" id="1.15.1.1"/>
    </reaction>
</comment>
<evidence type="ECO:0000256" key="2">
    <source>
        <dbReference type="ARBA" id="ARBA00008714"/>
    </source>
</evidence>
<evidence type="ECO:0000313" key="11">
    <source>
        <dbReference type="EMBL" id="KFG36626.1"/>
    </source>
</evidence>